<dbReference type="InterPro" id="IPR044878">
    <property type="entry name" value="UbiA_sf"/>
</dbReference>
<feature type="region of interest" description="Disordered" evidence="8">
    <location>
        <begin position="1"/>
        <end position="26"/>
    </location>
</feature>
<protein>
    <submittedName>
        <fullName evidence="10">4-hydroxybenzoate polyprenyltransferase, mitochondrial</fullName>
    </submittedName>
</protein>
<dbReference type="GO" id="GO:0008412">
    <property type="term" value="F:4-hydroxybenzoate polyprenyltransferase activity"/>
    <property type="evidence" value="ECO:0007669"/>
    <property type="project" value="TreeGrafter"/>
</dbReference>
<name>A0A175WGJ9_9PEZI</name>
<comment type="subcellular location">
    <subcellularLocation>
        <location evidence="1">Membrane</location>
        <topology evidence="1">Multi-pass membrane protein</topology>
    </subcellularLocation>
</comment>
<keyword evidence="7 9" id="KW-0472">Membrane</keyword>
<feature type="compositionally biased region" description="Polar residues" evidence="8">
    <location>
        <begin position="15"/>
        <end position="26"/>
    </location>
</feature>
<evidence type="ECO:0000256" key="3">
    <source>
        <dbReference type="ARBA" id="ARBA00005985"/>
    </source>
</evidence>
<comment type="similarity">
    <text evidence="3">Belongs to the UbiA prenyltransferase family.</text>
</comment>
<dbReference type="CDD" id="cd13959">
    <property type="entry name" value="PT_UbiA_COQ2"/>
    <property type="match status" value="1"/>
</dbReference>
<dbReference type="OrthoDB" id="18170at2759"/>
<evidence type="ECO:0000256" key="4">
    <source>
        <dbReference type="ARBA" id="ARBA00022679"/>
    </source>
</evidence>
<evidence type="ECO:0000256" key="6">
    <source>
        <dbReference type="ARBA" id="ARBA00022989"/>
    </source>
</evidence>
<feature type="transmembrane region" description="Helical" evidence="9">
    <location>
        <begin position="134"/>
        <end position="152"/>
    </location>
</feature>
<evidence type="ECO:0000256" key="5">
    <source>
        <dbReference type="ARBA" id="ARBA00022692"/>
    </source>
</evidence>
<organism evidence="10 11">
    <name type="scientific">Madurella mycetomatis</name>
    <dbReference type="NCBI Taxonomy" id="100816"/>
    <lineage>
        <taxon>Eukaryota</taxon>
        <taxon>Fungi</taxon>
        <taxon>Dikarya</taxon>
        <taxon>Ascomycota</taxon>
        <taxon>Pezizomycotina</taxon>
        <taxon>Sordariomycetes</taxon>
        <taxon>Sordariomycetidae</taxon>
        <taxon>Sordariales</taxon>
        <taxon>Sordariales incertae sedis</taxon>
        <taxon>Madurella</taxon>
    </lineage>
</organism>
<keyword evidence="6 9" id="KW-1133">Transmembrane helix</keyword>
<feature type="transmembrane region" description="Helical" evidence="9">
    <location>
        <begin position="202"/>
        <end position="224"/>
    </location>
</feature>
<evidence type="ECO:0000256" key="9">
    <source>
        <dbReference type="SAM" id="Phobius"/>
    </source>
</evidence>
<evidence type="ECO:0000256" key="2">
    <source>
        <dbReference type="ARBA" id="ARBA00004721"/>
    </source>
</evidence>
<dbReference type="EMBL" id="LCTW02000008">
    <property type="protein sequence ID" value="KXX82806.1"/>
    <property type="molecule type" value="Genomic_DNA"/>
</dbReference>
<evidence type="ECO:0000256" key="7">
    <source>
        <dbReference type="ARBA" id="ARBA00023136"/>
    </source>
</evidence>
<dbReference type="STRING" id="100816.A0A175WGJ9"/>
<dbReference type="Gene3D" id="1.20.120.1780">
    <property type="entry name" value="UbiA prenyltransferase"/>
    <property type="match status" value="1"/>
</dbReference>
<keyword evidence="4" id="KW-0808">Transferase</keyword>
<keyword evidence="11" id="KW-1185">Reference proteome</keyword>
<dbReference type="InterPro" id="IPR039653">
    <property type="entry name" value="Prenyltransferase"/>
</dbReference>
<gene>
    <name evidence="10" type="ORF">MMYC01_200771</name>
</gene>
<feature type="transmembrane region" description="Helical" evidence="9">
    <location>
        <begin position="230"/>
        <end position="250"/>
    </location>
</feature>
<dbReference type="Pfam" id="PF01040">
    <property type="entry name" value="UbiA"/>
    <property type="match status" value="2"/>
</dbReference>
<dbReference type="VEuPathDB" id="FungiDB:MMYC01_200771"/>
<reference evidence="10 11" key="1">
    <citation type="journal article" date="2016" name="Genome Announc.">
        <title>Genome Sequence of Madurella mycetomatis mm55, Isolated from a Human Mycetoma Case in Sudan.</title>
        <authorList>
            <person name="Smit S."/>
            <person name="Derks M.F."/>
            <person name="Bervoets S."/>
            <person name="Fahal A."/>
            <person name="van Leeuwen W."/>
            <person name="van Belkum A."/>
            <person name="van de Sande W.W."/>
        </authorList>
    </citation>
    <scope>NUCLEOTIDE SEQUENCE [LARGE SCALE GENOMIC DNA]</scope>
    <source>
        <strain evidence="11">mm55</strain>
    </source>
</reference>
<feature type="transmembrane region" description="Helical" evidence="9">
    <location>
        <begin position="302"/>
        <end position="324"/>
    </location>
</feature>
<evidence type="ECO:0000256" key="1">
    <source>
        <dbReference type="ARBA" id="ARBA00004141"/>
    </source>
</evidence>
<dbReference type="GO" id="GO:0006744">
    <property type="term" value="P:ubiquinone biosynthetic process"/>
    <property type="evidence" value="ECO:0007669"/>
    <property type="project" value="TreeGrafter"/>
</dbReference>
<sequence length="363" mass="38021">MAPKSPQASKKSKWQNEQSEQQPVYTPPTTGILSLLPVSWVPFAELIRLHQPHGLYMTYYPNILGLLYASAVSPSGPIPLSTLSQRAALLAAWTFLLRSAGCAWNDVVDQDYDRRTARCRNRPVARRAVSTTDAVLFVAVLTLLGLGCIWTINAISAAQGDDPSRGGGGGGSRLATAASAVALVVLAAAYPFGKRVTHFAQVVLGSTLAAGVPLAASAAGLPALSSHAHAAPTLCLAAAVVLLVVFYDVVYAKRDTADDLVTGVKGMAVRFRGRLEALFAVITVSIAGLLIALGAQAGMGPWYFVLSVGGLTAGLAFMIALTHWGLLPSWCGKSGWCYAFAIGMLVGGLLCEDLGRRLTMGGI</sequence>
<proteinExistence type="inferred from homology"/>
<feature type="transmembrane region" description="Helical" evidence="9">
    <location>
        <begin position="336"/>
        <end position="355"/>
    </location>
</feature>
<comment type="pathway">
    <text evidence="2">Secondary metabolite biosynthesis; terpenoid biosynthesis.</text>
</comment>
<feature type="transmembrane region" description="Helical" evidence="9">
    <location>
        <begin position="172"/>
        <end position="190"/>
    </location>
</feature>
<accession>A0A175WGJ9</accession>
<evidence type="ECO:0000313" key="11">
    <source>
        <dbReference type="Proteomes" id="UP000078237"/>
    </source>
</evidence>
<dbReference type="PANTHER" id="PTHR11048">
    <property type="entry name" value="PRENYLTRANSFERASES"/>
    <property type="match status" value="1"/>
</dbReference>
<comment type="caution">
    <text evidence="10">The sequence shown here is derived from an EMBL/GenBank/DDBJ whole genome shotgun (WGS) entry which is preliminary data.</text>
</comment>
<evidence type="ECO:0000313" key="10">
    <source>
        <dbReference type="EMBL" id="KXX82806.1"/>
    </source>
</evidence>
<keyword evidence="5 9" id="KW-0812">Transmembrane</keyword>
<dbReference type="InterPro" id="IPR000537">
    <property type="entry name" value="UbiA_prenyltransferase"/>
</dbReference>
<dbReference type="Proteomes" id="UP000078237">
    <property type="component" value="Unassembled WGS sequence"/>
</dbReference>
<dbReference type="PANTHER" id="PTHR11048:SF39">
    <property type="entry name" value="POLYPRENYL TRANSFERASE AUSN"/>
    <property type="match status" value="1"/>
</dbReference>
<dbReference type="Gene3D" id="1.10.357.140">
    <property type="entry name" value="UbiA prenyltransferase"/>
    <property type="match status" value="1"/>
</dbReference>
<dbReference type="GO" id="GO:0005743">
    <property type="term" value="C:mitochondrial inner membrane"/>
    <property type="evidence" value="ECO:0007669"/>
    <property type="project" value="TreeGrafter"/>
</dbReference>
<evidence type="ECO:0000256" key="8">
    <source>
        <dbReference type="SAM" id="MobiDB-lite"/>
    </source>
</evidence>
<feature type="transmembrane region" description="Helical" evidence="9">
    <location>
        <begin position="277"/>
        <end position="296"/>
    </location>
</feature>
<dbReference type="AlphaFoldDB" id="A0A175WGJ9"/>